<dbReference type="Gene3D" id="3.30.460.10">
    <property type="entry name" value="Beta Polymerase, domain 2"/>
    <property type="match status" value="1"/>
</dbReference>
<feature type="compositionally biased region" description="Low complexity" evidence="5">
    <location>
        <begin position="20"/>
        <end position="39"/>
    </location>
</feature>
<comment type="similarity">
    <text evidence="1">Belongs to the DNA polymerase type-B-like family.</text>
</comment>
<dbReference type="GO" id="GO:0043634">
    <property type="term" value="P:polyadenylation-dependent ncRNA catabolic process"/>
    <property type="evidence" value="ECO:0007669"/>
    <property type="project" value="TreeGrafter"/>
</dbReference>
<dbReference type="GO" id="GO:1990817">
    <property type="term" value="F:poly(A) RNA polymerase activity"/>
    <property type="evidence" value="ECO:0007669"/>
    <property type="project" value="UniProtKB-EC"/>
</dbReference>
<dbReference type="GO" id="GO:0010605">
    <property type="term" value="P:negative regulation of macromolecule metabolic process"/>
    <property type="evidence" value="ECO:0007669"/>
    <property type="project" value="UniProtKB-ARBA"/>
</dbReference>
<evidence type="ECO:0000313" key="9">
    <source>
        <dbReference type="Proteomes" id="UP000799291"/>
    </source>
</evidence>
<dbReference type="InterPro" id="IPR054708">
    <property type="entry name" value="MTPAP-like_central"/>
</dbReference>
<keyword evidence="9" id="KW-1185">Reference proteome</keyword>
<feature type="compositionally biased region" description="Acidic residues" evidence="5">
    <location>
        <begin position="243"/>
        <end position="258"/>
    </location>
</feature>
<evidence type="ECO:0000256" key="4">
    <source>
        <dbReference type="ARBA" id="ARBA00022842"/>
    </source>
</evidence>
<dbReference type="SUPFAM" id="SSF81631">
    <property type="entry name" value="PAP/OAS1 substrate-binding domain"/>
    <property type="match status" value="1"/>
</dbReference>
<evidence type="ECO:0000313" key="8">
    <source>
        <dbReference type="EMBL" id="KAF2687170.1"/>
    </source>
</evidence>
<dbReference type="OrthoDB" id="273917at2759"/>
<protein>
    <recommendedName>
        <fullName evidence="2">polynucleotide adenylyltransferase</fullName>
        <ecNumber evidence="2">2.7.7.19</ecNumber>
    </recommendedName>
</protein>
<dbReference type="PANTHER" id="PTHR23092">
    <property type="entry name" value="POLY(A) RNA POLYMERASE"/>
    <property type="match status" value="1"/>
</dbReference>
<dbReference type="EC" id="2.7.7.19" evidence="2"/>
<proteinExistence type="inferred from homology"/>
<dbReference type="GO" id="GO:0005730">
    <property type="term" value="C:nucleolus"/>
    <property type="evidence" value="ECO:0007669"/>
    <property type="project" value="TreeGrafter"/>
</dbReference>
<reference evidence="8" key="1">
    <citation type="journal article" date="2020" name="Stud. Mycol.">
        <title>101 Dothideomycetes genomes: a test case for predicting lifestyles and emergence of pathogens.</title>
        <authorList>
            <person name="Haridas S."/>
            <person name="Albert R."/>
            <person name="Binder M."/>
            <person name="Bloem J."/>
            <person name="Labutti K."/>
            <person name="Salamov A."/>
            <person name="Andreopoulos B."/>
            <person name="Baker S."/>
            <person name="Barry K."/>
            <person name="Bills G."/>
            <person name="Bluhm B."/>
            <person name="Cannon C."/>
            <person name="Castanera R."/>
            <person name="Culley D."/>
            <person name="Daum C."/>
            <person name="Ezra D."/>
            <person name="Gonzalez J."/>
            <person name="Henrissat B."/>
            <person name="Kuo A."/>
            <person name="Liang C."/>
            <person name="Lipzen A."/>
            <person name="Lutzoni F."/>
            <person name="Magnuson J."/>
            <person name="Mondo S."/>
            <person name="Nolan M."/>
            <person name="Ohm R."/>
            <person name="Pangilinan J."/>
            <person name="Park H.-J."/>
            <person name="Ramirez L."/>
            <person name="Alfaro M."/>
            <person name="Sun H."/>
            <person name="Tritt A."/>
            <person name="Yoshinaga Y."/>
            <person name="Zwiers L.-H."/>
            <person name="Turgeon B."/>
            <person name="Goodwin S."/>
            <person name="Spatafora J."/>
            <person name="Crous P."/>
            <person name="Grigoriev I."/>
        </authorList>
    </citation>
    <scope>NUCLEOTIDE SEQUENCE</scope>
    <source>
        <strain evidence="8">CBS 122367</strain>
    </source>
</reference>
<dbReference type="PANTHER" id="PTHR23092:SF15">
    <property type="entry name" value="INACTIVE NON-CANONICAL POLY(A) RNA POLYMERASE PROTEIN TRF4-2-RELATED"/>
    <property type="match status" value="1"/>
</dbReference>
<feature type="compositionally biased region" description="Acidic residues" evidence="5">
    <location>
        <begin position="145"/>
        <end position="154"/>
    </location>
</feature>
<dbReference type="InterPro" id="IPR043519">
    <property type="entry name" value="NT_sf"/>
</dbReference>
<dbReference type="SUPFAM" id="SSF81301">
    <property type="entry name" value="Nucleotidyltransferase"/>
    <property type="match status" value="1"/>
</dbReference>
<accession>A0A6G1JAB1</accession>
<feature type="region of interest" description="Disordered" evidence="5">
    <location>
        <begin position="1"/>
        <end position="210"/>
    </location>
</feature>
<dbReference type="GO" id="GO:0031123">
    <property type="term" value="P:RNA 3'-end processing"/>
    <property type="evidence" value="ECO:0007669"/>
    <property type="project" value="TreeGrafter"/>
</dbReference>
<name>A0A6G1JAB1_9PLEO</name>
<dbReference type="GO" id="GO:0046872">
    <property type="term" value="F:metal ion binding"/>
    <property type="evidence" value="ECO:0007669"/>
    <property type="project" value="UniProtKB-KW"/>
</dbReference>
<dbReference type="GO" id="GO:0003729">
    <property type="term" value="F:mRNA binding"/>
    <property type="evidence" value="ECO:0007669"/>
    <property type="project" value="TreeGrafter"/>
</dbReference>
<dbReference type="GO" id="GO:0031499">
    <property type="term" value="C:TRAMP complex"/>
    <property type="evidence" value="ECO:0007669"/>
    <property type="project" value="TreeGrafter"/>
</dbReference>
<evidence type="ECO:0000259" key="7">
    <source>
        <dbReference type="Pfam" id="PF22600"/>
    </source>
</evidence>
<sequence length="674" mass="74473">MGDTYRPSRPARDHPPPPLTDRTTFSTSGGGSSYRSSGRQHGGRNANNSEFTFSSDHHAPQFPPTGPANSERGARRQRGRGGRDGRRRGDFVPSHAASRNNANGFRRGGFKKAPHERALLQIRDDTIEHVLGVPTGPNKFRDVEDVSDDEESATDYDPNKSDGDSAGSGKHKIARKQSSTAADGNSVPKWSNPDPYTVLPPPEETTGKRIDVVKLIRKAKNEAAEKADALNAVAANDDFISFGDDDDDHAAGSDDEEPPPAPWNRSSVGSQPLAGSLNDVIVSGALSAPNRNTKRSAATAGLPERPQQRGRAQKRRRNDALDIVEEWQSQPGQHPAPWAIERRNEHLLRKPEQWLHNEIMDFYDAVVPLKHEHELRLRLVDRIQAVIGERAFPECKSRLHCFGSFPAGLYLPTADLDLVYASDQHFAGGPARIFTKKNDLYKIAKKLSDKGIAANTKVIHAAKVPIIKFTDKVTGIPVDISFENLGGVRAQEHFKKWQVDYPDMVYIVALIKQFLVMRGVNEVNTGGLGGFSTICLVVSYLQLGQKPNNLSELLLGFLDYYGNHFDLDRQRIIMNPPSRATKGAVGIDGRNERPFTLSIQDPNLSSNNISGGSFRVREIFHAFSEAYNELTKRMEAIRHGAVTSNSILEAILGGNYDAYEDHRAHMRTQAMNLK</sequence>
<evidence type="ECO:0000256" key="1">
    <source>
        <dbReference type="ARBA" id="ARBA00008593"/>
    </source>
</evidence>
<dbReference type="CDD" id="cd05402">
    <property type="entry name" value="NT_PAP_TUTase"/>
    <property type="match status" value="1"/>
</dbReference>
<evidence type="ECO:0000256" key="5">
    <source>
        <dbReference type="SAM" id="MobiDB-lite"/>
    </source>
</evidence>
<feature type="compositionally biased region" description="Basic and acidic residues" evidence="5">
    <location>
        <begin position="81"/>
        <end position="90"/>
    </location>
</feature>
<organism evidence="8 9">
    <name type="scientific">Lentithecium fluviatile CBS 122367</name>
    <dbReference type="NCBI Taxonomy" id="1168545"/>
    <lineage>
        <taxon>Eukaryota</taxon>
        <taxon>Fungi</taxon>
        <taxon>Dikarya</taxon>
        <taxon>Ascomycota</taxon>
        <taxon>Pezizomycotina</taxon>
        <taxon>Dothideomycetes</taxon>
        <taxon>Pleosporomycetidae</taxon>
        <taxon>Pleosporales</taxon>
        <taxon>Massarineae</taxon>
        <taxon>Lentitheciaceae</taxon>
        <taxon>Lentithecium</taxon>
    </lineage>
</organism>
<feature type="compositionally biased region" description="Basic and acidic residues" evidence="5">
    <location>
        <begin position="113"/>
        <end position="128"/>
    </location>
</feature>
<feature type="compositionally biased region" description="Polar residues" evidence="5">
    <location>
        <begin position="45"/>
        <end position="54"/>
    </location>
</feature>
<feature type="region of interest" description="Disordered" evidence="5">
    <location>
        <begin position="239"/>
        <end position="318"/>
    </location>
</feature>
<dbReference type="Gene3D" id="1.10.1410.10">
    <property type="match status" value="1"/>
</dbReference>
<evidence type="ECO:0000259" key="6">
    <source>
        <dbReference type="Pfam" id="PF03828"/>
    </source>
</evidence>
<dbReference type="Proteomes" id="UP000799291">
    <property type="component" value="Unassembled WGS sequence"/>
</dbReference>
<evidence type="ECO:0000256" key="3">
    <source>
        <dbReference type="ARBA" id="ARBA00022723"/>
    </source>
</evidence>
<dbReference type="InterPro" id="IPR002058">
    <property type="entry name" value="PAP_assoc"/>
</dbReference>
<keyword evidence="3" id="KW-0479">Metal-binding</keyword>
<feature type="domain" description="Poly(A) RNA polymerase mitochondrial-like central palm" evidence="7">
    <location>
        <begin position="355"/>
        <end position="491"/>
    </location>
</feature>
<dbReference type="EMBL" id="MU005575">
    <property type="protein sequence ID" value="KAF2687170.1"/>
    <property type="molecule type" value="Genomic_DNA"/>
</dbReference>
<evidence type="ECO:0000256" key="2">
    <source>
        <dbReference type="ARBA" id="ARBA00012388"/>
    </source>
</evidence>
<feature type="domain" description="PAP-associated" evidence="6">
    <location>
        <begin position="549"/>
        <end position="607"/>
    </location>
</feature>
<keyword evidence="4" id="KW-0460">Magnesium</keyword>
<dbReference type="Pfam" id="PF22600">
    <property type="entry name" value="MTPAP-like_central"/>
    <property type="match status" value="1"/>
</dbReference>
<dbReference type="Pfam" id="PF03828">
    <property type="entry name" value="PAP_assoc"/>
    <property type="match status" value="1"/>
</dbReference>
<dbReference type="AlphaFoldDB" id="A0A6G1JAB1"/>
<dbReference type="InterPro" id="IPR045862">
    <property type="entry name" value="Trf4-like"/>
</dbReference>
<gene>
    <name evidence="8" type="ORF">K458DRAFT_296503</name>
</gene>